<proteinExistence type="predicted"/>
<accession>A0A1R3I6P5</accession>
<evidence type="ECO:0000313" key="3">
    <source>
        <dbReference type="Proteomes" id="UP000188268"/>
    </source>
</evidence>
<evidence type="ECO:0000313" key="2">
    <source>
        <dbReference type="EMBL" id="OMO78230.1"/>
    </source>
</evidence>
<gene>
    <name evidence="2" type="ORF">CCACVL1_14563</name>
</gene>
<protein>
    <submittedName>
        <fullName evidence="2">Uncharacterized protein</fullName>
    </submittedName>
</protein>
<dbReference type="Proteomes" id="UP000188268">
    <property type="component" value="Unassembled WGS sequence"/>
</dbReference>
<feature type="signal peptide" evidence="1">
    <location>
        <begin position="1"/>
        <end position="21"/>
    </location>
</feature>
<organism evidence="2 3">
    <name type="scientific">Corchorus capsularis</name>
    <name type="common">Jute</name>
    <dbReference type="NCBI Taxonomy" id="210143"/>
    <lineage>
        <taxon>Eukaryota</taxon>
        <taxon>Viridiplantae</taxon>
        <taxon>Streptophyta</taxon>
        <taxon>Embryophyta</taxon>
        <taxon>Tracheophyta</taxon>
        <taxon>Spermatophyta</taxon>
        <taxon>Magnoliopsida</taxon>
        <taxon>eudicotyledons</taxon>
        <taxon>Gunneridae</taxon>
        <taxon>Pentapetalae</taxon>
        <taxon>rosids</taxon>
        <taxon>malvids</taxon>
        <taxon>Malvales</taxon>
        <taxon>Malvaceae</taxon>
        <taxon>Grewioideae</taxon>
        <taxon>Apeibeae</taxon>
        <taxon>Corchorus</taxon>
    </lineage>
</organism>
<dbReference type="OrthoDB" id="4062651at2759"/>
<keyword evidence="1" id="KW-0732">Signal</keyword>
<dbReference type="EMBL" id="AWWV01010593">
    <property type="protein sequence ID" value="OMO78230.1"/>
    <property type="molecule type" value="Genomic_DNA"/>
</dbReference>
<dbReference type="Gramene" id="OMO78230">
    <property type="protein sequence ID" value="OMO78230"/>
    <property type="gene ID" value="CCACVL1_14563"/>
</dbReference>
<reference evidence="2 3" key="1">
    <citation type="submission" date="2013-09" db="EMBL/GenBank/DDBJ databases">
        <title>Corchorus capsularis genome sequencing.</title>
        <authorList>
            <person name="Alam M."/>
            <person name="Haque M.S."/>
            <person name="Islam M.S."/>
            <person name="Emdad E.M."/>
            <person name="Islam M.M."/>
            <person name="Ahmed B."/>
            <person name="Halim A."/>
            <person name="Hossen Q.M.M."/>
            <person name="Hossain M.Z."/>
            <person name="Ahmed R."/>
            <person name="Khan M.M."/>
            <person name="Islam R."/>
            <person name="Rashid M.M."/>
            <person name="Khan S.A."/>
            <person name="Rahman M.S."/>
            <person name="Alam M."/>
        </authorList>
    </citation>
    <scope>NUCLEOTIDE SEQUENCE [LARGE SCALE GENOMIC DNA]</scope>
    <source>
        <strain evidence="3">cv. CVL-1</strain>
        <tissue evidence="2">Whole seedling</tissue>
    </source>
</reference>
<keyword evidence="3" id="KW-1185">Reference proteome</keyword>
<comment type="caution">
    <text evidence="2">The sequence shown here is derived from an EMBL/GenBank/DDBJ whole genome shotgun (WGS) entry which is preliminary data.</text>
</comment>
<dbReference type="AlphaFoldDB" id="A0A1R3I6P5"/>
<name>A0A1R3I6P5_COCAP</name>
<feature type="chain" id="PRO_5012028797" evidence="1">
    <location>
        <begin position="22"/>
        <end position="157"/>
    </location>
</feature>
<evidence type="ECO:0000256" key="1">
    <source>
        <dbReference type="SAM" id="SignalP"/>
    </source>
</evidence>
<sequence length="157" mass="17390">MFNLKILLLILAGLCFSGAVARNTLKQGERFNSSVQLVSENGAVTLNFIKQEYDRTWDGKDFGFYLAINYTVSLNDPVVLSSWGHPIWLANREDPIADESGVLVIDETGLKITHDGAQRAVRVMKQRMGASDGKGQIVEAMAISTKKDPLEPHIKTR</sequence>